<dbReference type="Pfam" id="PF06413">
    <property type="entry name" value="Neugrin"/>
    <property type="match status" value="1"/>
</dbReference>
<dbReference type="Proteomes" id="UP001162156">
    <property type="component" value="Unassembled WGS sequence"/>
</dbReference>
<dbReference type="PANTHER" id="PTHR13475">
    <property type="entry name" value="NEUGRIN"/>
    <property type="match status" value="1"/>
</dbReference>
<name>A0AAV8YZJ1_9CUCU</name>
<evidence type="ECO:0000313" key="2">
    <source>
        <dbReference type="Proteomes" id="UP001162156"/>
    </source>
</evidence>
<protein>
    <recommendedName>
        <fullName evidence="3">Neurite outgrowth-associated protein</fullName>
    </recommendedName>
</protein>
<accession>A0AAV8YZJ1</accession>
<keyword evidence="2" id="KW-1185">Reference proteome</keyword>
<gene>
    <name evidence="1" type="ORF">NQ314_006754</name>
</gene>
<dbReference type="AlphaFoldDB" id="A0AAV8YZJ1"/>
<evidence type="ECO:0000313" key="1">
    <source>
        <dbReference type="EMBL" id="KAJ8956221.1"/>
    </source>
</evidence>
<reference evidence="1" key="1">
    <citation type="journal article" date="2023" name="Insect Mol. Biol.">
        <title>Genome sequencing provides insights into the evolution of gene families encoding plant cell wall-degrading enzymes in longhorned beetles.</title>
        <authorList>
            <person name="Shin N.R."/>
            <person name="Okamura Y."/>
            <person name="Kirsch R."/>
            <person name="Pauchet Y."/>
        </authorList>
    </citation>
    <scope>NUCLEOTIDE SEQUENCE</scope>
    <source>
        <strain evidence="1">RBIC_L_NR</strain>
    </source>
</reference>
<dbReference type="PANTHER" id="PTHR13475:SF3">
    <property type="entry name" value="NEUGRIN"/>
    <property type="match status" value="1"/>
</dbReference>
<comment type="caution">
    <text evidence="1">The sequence shown here is derived from an EMBL/GenBank/DDBJ whole genome shotgun (WGS) entry which is preliminary data.</text>
</comment>
<dbReference type="InterPro" id="IPR010487">
    <property type="entry name" value="NGRN/Rrg9"/>
</dbReference>
<dbReference type="GO" id="GO:0005634">
    <property type="term" value="C:nucleus"/>
    <property type="evidence" value="ECO:0007669"/>
    <property type="project" value="TreeGrafter"/>
</dbReference>
<organism evidence="1 2">
    <name type="scientific">Rhamnusium bicolor</name>
    <dbReference type="NCBI Taxonomy" id="1586634"/>
    <lineage>
        <taxon>Eukaryota</taxon>
        <taxon>Metazoa</taxon>
        <taxon>Ecdysozoa</taxon>
        <taxon>Arthropoda</taxon>
        <taxon>Hexapoda</taxon>
        <taxon>Insecta</taxon>
        <taxon>Pterygota</taxon>
        <taxon>Neoptera</taxon>
        <taxon>Endopterygota</taxon>
        <taxon>Coleoptera</taxon>
        <taxon>Polyphaga</taxon>
        <taxon>Cucujiformia</taxon>
        <taxon>Chrysomeloidea</taxon>
        <taxon>Cerambycidae</taxon>
        <taxon>Lepturinae</taxon>
        <taxon>Rhagiini</taxon>
        <taxon>Rhamnusium</taxon>
    </lineage>
</organism>
<dbReference type="EMBL" id="JANEYF010001823">
    <property type="protein sequence ID" value="KAJ8956221.1"/>
    <property type="molecule type" value="Genomic_DNA"/>
</dbReference>
<proteinExistence type="predicted"/>
<evidence type="ECO:0008006" key="3">
    <source>
        <dbReference type="Google" id="ProtNLM"/>
    </source>
</evidence>
<sequence>MLCLRSFIFITKPNINNLSRAYVPVSRTDPGIQRRKKILNSNQELEEMELDDLESDFMNLHKTHREHVKELYAMQEKEKFHIIKQKYFKDKFPNFLTWHDKEQIRYLHSTDPEEWTIDKLSEGFPALPEVIRSKWTKNQSKIANHDMSVQKNWEMYKKGQFSDLPKDLVDHLNKFTNRSINLKPFEVPESKKIVEVNSKKIGTEFSEIITSYEKLKNSNKSQDTSEEINVNINKKFLQIADDKDTYFASDKKCKKKKLVTLNQLQSKIEEKALGGEDLSEDDKLLLSGLKQRSESVSLVELKRDDITDIAKNKYETSSGKALTKKTESDYGHLIYPERITIPAVHRKRGYTYKLNDCYYDDDGEFLYRVPGMG</sequence>